<dbReference type="Proteomes" id="UP000269974">
    <property type="component" value="Unassembled WGS sequence"/>
</dbReference>
<feature type="transmembrane region" description="Helical" evidence="2">
    <location>
        <begin position="195"/>
        <end position="215"/>
    </location>
</feature>
<feature type="transmembrane region" description="Helical" evidence="2">
    <location>
        <begin position="169"/>
        <end position="189"/>
    </location>
</feature>
<dbReference type="PANTHER" id="PTHR34989">
    <property type="entry name" value="PROTEIN HDED"/>
    <property type="match status" value="1"/>
</dbReference>
<comment type="caution">
    <text evidence="3">The sequence shown here is derived from an EMBL/GenBank/DDBJ whole genome shotgun (WGS) entry which is preliminary data.</text>
</comment>
<protein>
    <submittedName>
        <fullName evidence="3">Uncharacterized conserved protein</fullName>
    </submittedName>
</protein>
<dbReference type="GO" id="GO:0005886">
    <property type="term" value="C:plasma membrane"/>
    <property type="evidence" value="ECO:0007669"/>
    <property type="project" value="TreeGrafter"/>
</dbReference>
<dbReference type="PANTHER" id="PTHR34989:SF1">
    <property type="entry name" value="PROTEIN HDED"/>
    <property type="match status" value="1"/>
</dbReference>
<accession>A0A7Z9CA99</accession>
<keyword evidence="2" id="KW-0472">Membrane</keyword>
<organism evidence="3 4">
    <name type="scientific">Actinobaculum suis</name>
    <dbReference type="NCBI Taxonomy" id="1657"/>
    <lineage>
        <taxon>Bacteria</taxon>
        <taxon>Bacillati</taxon>
        <taxon>Actinomycetota</taxon>
        <taxon>Actinomycetes</taxon>
        <taxon>Actinomycetales</taxon>
        <taxon>Actinomycetaceae</taxon>
        <taxon>Actinobaculum</taxon>
    </lineage>
</organism>
<sequence>MSAEYTNGTPEQPERKTEYVEAEPLGRRERYENPTFLDPFEMGRQAIKHIRGGFGISGLVMLVIGLCLLFAPGRTLAFAAGLVAVGLLAGAVFRVLMGFFEKYVPGGWRVLSIIFGIMLGIAAIIMLRNLSASANVLFLIFTLGMGFSWVFEGIMALGESGFARSQGWAIAYGLISLLAGVTVLAVPAFSAASLIVFIGIMLVVSGLVSIIRAFTFGKAALHQLREEEAR</sequence>
<dbReference type="InterPro" id="IPR005325">
    <property type="entry name" value="DUF308_memb"/>
</dbReference>
<gene>
    <name evidence="3" type="ORF">NCTC10327_01877</name>
</gene>
<proteinExistence type="predicted"/>
<evidence type="ECO:0000313" key="3">
    <source>
        <dbReference type="EMBL" id="VDG77265.1"/>
    </source>
</evidence>
<feature type="transmembrane region" description="Helical" evidence="2">
    <location>
        <begin position="108"/>
        <end position="130"/>
    </location>
</feature>
<dbReference type="Pfam" id="PF03729">
    <property type="entry name" value="DUF308"/>
    <property type="match status" value="2"/>
</dbReference>
<evidence type="ECO:0000256" key="1">
    <source>
        <dbReference type="SAM" id="MobiDB-lite"/>
    </source>
</evidence>
<name>A0A7Z9CA99_9ACTO</name>
<keyword evidence="2" id="KW-0812">Transmembrane</keyword>
<feature type="transmembrane region" description="Helical" evidence="2">
    <location>
        <begin position="77"/>
        <end position="96"/>
    </location>
</feature>
<dbReference type="AlphaFoldDB" id="A0A7Z9CA99"/>
<feature type="transmembrane region" description="Helical" evidence="2">
    <location>
        <begin position="136"/>
        <end position="157"/>
    </location>
</feature>
<evidence type="ECO:0000313" key="4">
    <source>
        <dbReference type="Proteomes" id="UP000269974"/>
    </source>
</evidence>
<dbReference type="EMBL" id="UYIO01000001">
    <property type="protein sequence ID" value="VDG77265.1"/>
    <property type="molecule type" value="Genomic_DNA"/>
</dbReference>
<feature type="transmembrane region" description="Helical" evidence="2">
    <location>
        <begin position="52"/>
        <end position="71"/>
    </location>
</feature>
<evidence type="ECO:0000256" key="2">
    <source>
        <dbReference type="SAM" id="Phobius"/>
    </source>
</evidence>
<keyword evidence="2" id="KW-1133">Transmembrane helix</keyword>
<reference evidence="3 4" key="1">
    <citation type="submission" date="2018-11" db="EMBL/GenBank/DDBJ databases">
        <authorList>
            <consortium name="Pathogen Informatics"/>
        </authorList>
    </citation>
    <scope>NUCLEOTIDE SEQUENCE [LARGE SCALE GENOMIC DNA]</scope>
    <source>
        <strain evidence="3 4">NCTC10327</strain>
    </source>
</reference>
<feature type="region of interest" description="Disordered" evidence="1">
    <location>
        <begin position="1"/>
        <end position="21"/>
    </location>
</feature>
<feature type="compositionally biased region" description="Basic and acidic residues" evidence="1">
    <location>
        <begin position="12"/>
        <end position="21"/>
    </location>
</feature>
<dbReference type="RefSeq" id="WP_185934358.1">
    <property type="nucleotide sequence ID" value="NZ_UYIO01000001.1"/>
</dbReference>
<feature type="compositionally biased region" description="Polar residues" evidence="1">
    <location>
        <begin position="1"/>
        <end position="10"/>
    </location>
</feature>
<dbReference type="InterPro" id="IPR052712">
    <property type="entry name" value="Acid_resist_chaperone_HdeD"/>
</dbReference>